<evidence type="ECO:0000256" key="1">
    <source>
        <dbReference type="SAM" id="Coils"/>
    </source>
</evidence>
<reference evidence="3" key="1">
    <citation type="submission" date="2020-10" db="EMBL/GenBank/DDBJ databases">
        <authorList>
            <person name="Gilroy R."/>
        </authorList>
    </citation>
    <scope>NUCLEOTIDE SEQUENCE</scope>
    <source>
        <strain evidence="3">CHK154-7741</strain>
    </source>
</reference>
<keyword evidence="1" id="KW-0175">Coiled coil</keyword>
<dbReference type="Proteomes" id="UP000886748">
    <property type="component" value="Unassembled WGS sequence"/>
</dbReference>
<feature type="coiled-coil region" evidence="1">
    <location>
        <begin position="615"/>
        <end position="649"/>
    </location>
</feature>
<evidence type="ECO:0000313" key="3">
    <source>
        <dbReference type="EMBL" id="HIU92325.1"/>
    </source>
</evidence>
<organism evidence="3 4">
    <name type="scientific">Candidatus Limenecus avicola</name>
    <dbReference type="NCBI Taxonomy" id="2840847"/>
    <lineage>
        <taxon>Bacteria</taxon>
        <taxon>Bacillati</taxon>
        <taxon>Bacillota</taxon>
        <taxon>Clostridia</taxon>
        <taxon>Eubacteriales</taxon>
        <taxon>Clostridiaceae</taxon>
        <taxon>Clostridiaceae incertae sedis</taxon>
        <taxon>Candidatus Limenecus</taxon>
    </lineage>
</organism>
<accession>A0A9D1MZJ1</accession>
<protein>
    <submittedName>
        <fullName evidence="3">Uncharacterized protein</fullName>
    </submittedName>
</protein>
<comment type="caution">
    <text evidence="3">The sequence shown here is derived from an EMBL/GenBank/DDBJ whole genome shotgun (WGS) entry which is preliminary data.</text>
</comment>
<name>A0A9D1MZJ1_9CLOT</name>
<gene>
    <name evidence="3" type="ORF">IAD26_04225</name>
</gene>
<reference evidence="3" key="2">
    <citation type="journal article" date="2021" name="PeerJ">
        <title>Extensive microbial diversity within the chicken gut microbiome revealed by metagenomics and culture.</title>
        <authorList>
            <person name="Gilroy R."/>
            <person name="Ravi A."/>
            <person name="Getino M."/>
            <person name="Pursley I."/>
            <person name="Horton D.L."/>
            <person name="Alikhan N.F."/>
            <person name="Baker D."/>
            <person name="Gharbi K."/>
            <person name="Hall N."/>
            <person name="Watson M."/>
            <person name="Adriaenssens E.M."/>
            <person name="Foster-Nyarko E."/>
            <person name="Jarju S."/>
            <person name="Secka A."/>
            <person name="Antonio M."/>
            <person name="Oren A."/>
            <person name="Chaudhuri R.R."/>
            <person name="La Ragione R."/>
            <person name="Hildebrand F."/>
            <person name="Pallen M.J."/>
        </authorList>
    </citation>
    <scope>NUCLEOTIDE SEQUENCE</scope>
    <source>
        <strain evidence="3">CHK154-7741</strain>
    </source>
</reference>
<proteinExistence type="predicted"/>
<feature type="region of interest" description="Disordered" evidence="2">
    <location>
        <begin position="330"/>
        <end position="354"/>
    </location>
</feature>
<evidence type="ECO:0000256" key="2">
    <source>
        <dbReference type="SAM" id="MobiDB-lite"/>
    </source>
</evidence>
<dbReference type="EMBL" id="DVOD01000030">
    <property type="protein sequence ID" value="HIU92325.1"/>
    <property type="molecule type" value="Genomic_DNA"/>
</dbReference>
<sequence length="919" mass="104748">MIINHKPNLLYDNRMVHKHKKLVKDEQSSNNYNAMPLSRESSEISFKGISFGNIKKAFSFYNKKQYNLENNISFLKKYIGKAPEVLNNDSSKWEQMKNSIRRSADGKVTIYEKNWTQLLMEGIVYPVTDLPFHIAKAVRNSIKGKNGQSVQDKAAKSKSFIQNKFNTLNNDDIVNSFNGYMESAEKFKYDSEKVRSAGLFSRAMKMFDPKSGNYNAVHERALTRIVTGFIPAFFLANDAYNLSRICDDDAKAAEKEKKLRFNQETKRVLSNAYLQLITLGALSKYINRSKGTFIGVTAASVLLTESFSRLSNGKKLWFINKEEALKMNARENEGKTVEQQNKPVEKEETKNQSKPGFKGSKVFNGFGIMSDMPMTQMNNVAMSGLSDKAQGLKEVETSKPLLTLPTIAKWFVGTVALGFALKHAKGVKLKNGAKIADYFDVISKKYDSFYNKLTQKDYKIKKEDFKKITEKLESYDKVIAEKIQQVTLNYQKTEKVKSVAIDFAKELRAGKHDSLAEIMEHIGNIRLDKSFDAIPKRKAAEAFFKQRDNKLITQNIKEFLSLMENNGFKNEAAQIRELILDKNGNVLTENYTKTQKLIKKIAKDFSSTFENRFKIDADEENYKLFKELIAQLKQKDSNLAQKYDNLVENAVNAEELSFGKKNTPMIREVADFITEPFKFIWGTITLPYKHIAKPFSKLIKPDNELPEWDKEIKTVSNAISRITHKSRFANTSKMDLDSAEFSKYMNKQIHKAFNTSTMSSLSNSDLSALAKNTSTAATAWFLMSDNHNMVMQKTNGEDKQGAVLKAKERAIQETSRTFYNVMFINLFNNTFRSLYNSSLFGAQTVNTASTLVGEYVNRKAIGMPVKASSRDEILNQEYENLHSKGIKGDVYRFMSRLTGKKVLSQRETKKPAKEQAVQK</sequence>
<evidence type="ECO:0000313" key="4">
    <source>
        <dbReference type="Proteomes" id="UP000886748"/>
    </source>
</evidence>
<dbReference type="AlphaFoldDB" id="A0A9D1MZJ1"/>